<reference evidence="1" key="1">
    <citation type="journal article" date="2023" name="Int. J. Syst. Evol. Microbiol.">
        <title>Mesoterricola silvestris gen. nov., sp. nov., Mesoterricola sediminis sp. nov., Geothrix oryzae sp. nov., Geothrix edaphica sp. nov., Geothrix rubra sp. nov., and Geothrix limicola sp. nov., six novel members of Acidobacteriota isolated from soils.</title>
        <authorList>
            <person name="Itoh H."/>
            <person name="Sugisawa Y."/>
            <person name="Mise K."/>
            <person name="Xu Z."/>
            <person name="Kuniyasu M."/>
            <person name="Ushijima N."/>
            <person name="Kawano K."/>
            <person name="Kobayashi E."/>
            <person name="Shiratori Y."/>
            <person name="Masuda Y."/>
            <person name="Senoo K."/>
        </authorList>
    </citation>
    <scope>NUCLEOTIDE SEQUENCE</scope>
    <source>
        <strain evidence="1">W786</strain>
    </source>
</reference>
<organism evidence="1 2">
    <name type="scientific">Mesoterricola sediminis</name>
    <dbReference type="NCBI Taxonomy" id="2927980"/>
    <lineage>
        <taxon>Bacteria</taxon>
        <taxon>Pseudomonadati</taxon>
        <taxon>Acidobacteriota</taxon>
        <taxon>Holophagae</taxon>
        <taxon>Holophagales</taxon>
        <taxon>Holophagaceae</taxon>
        <taxon>Mesoterricola</taxon>
    </lineage>
</organism>
<keyword evidence="2" id="KW-1185">Reference proteome</keyword>
<dbReference type="KEGG" id="msea:METESE_20770"/>
<dbReference type="AlphaFoldDB" id="A0AA48KCG2"/>
<name>A0AA48KCG2_9BACT</name>
<dbReference type="Proteomes" id="UP001228113">
    <property type="component" value="Chromosome"/>
</dbReference>
<gene>
    <name evidence="1" type="ORF">METESE_20770</name>
</gene>
<dbReference type="EMBL" id="AP027081">
    <property type="protein sequence ID" value="BDU77119.1"/>
    <property type="molecule type" value="Genomic_DNA"/>
</dbReference>
<accession>A0AA48KCG2</accession>
<evidence type="ECO:0000313" key="2">
    <source>
        <dbReference type="Proteomes" id="UP001228113"/>
    </source>
</evidence>
<proteinExistence type="predicted"/>
<evidence type="ECO:0000313" key="1">
    <source>
        <dbReference type="EMBL" id="BDU77119.1"/>
    </source>
</evidence>
<sequence>MRIIFALLFGAFMWSGTLSDTVMQSKMFPVLSGCQIGKKQFATGMDLLLSERKIASHDLVAEEAPREGFAPLLIVNEEDSRYCVYSDLLSSPLQFDSPIFGLIAFYDAASDAWAEMLGTGGEWKTSTYSAVWKSKDEIELRRDGRQGLAKASGRIIEIDHSTRWLVLKSAKGVPLGATIINNVPKFEVLGAFPDIAKTGAFKNDEIRKGFLRLLTGRVHFEGFPKIGSVVGVLP</sequence>
<protein>
    <submittedName>
        <fullName evidence="1">Uncharacterized protein</fullName>
    </submittedName>
</protein>